<proteinExistence type="predicted"/>
<name>A0A2G2WCE7_CAPBA</name>
<dbReference type="Proteomes" id="UP000224567">
    <property type="component" value="Unassembled WGS sequence"/>
</dbReference>
<keyword evidence="3" id="KW-1185">Reference proteome</keyword>
<dbReference type="InterPro" id="IPR043519">
    <property type="entry name" value="NT_sf"/>
</dbReference>
<reference evidence="3" key="2">
    <citation type="journal article" date="2017" name="J. Anim. Genet.">
        <title>Multiple reference genome sequences of hot pepper reveal the massive evolution of plant disease resistance genes by retroduplication.</title>
        <authorList>
            <person name="Kim S."/>
            <person name="Park J."/>
            <person name="Yeom S.-I."/>
            <person name="Kim Y.-M."/>
            <person name="Seo E."/>
            <person name="Kim K.-T."/>
            <person name="Kim M.-S."/>
            <person name="Lee J.M."/>
            <person name="Cheong K."/>
            <person name="Shin H.-S."/>
            <person name="Kim S.-B."/>
            <person name="Han K."/>
            <person name="Lee J."/>
            <person name="Park M."/>
            <person name="Lee H.-A."/>
            <person name="Lee H.-Y."/>
            <person name="Lee Y."/>
            <person name="Oh S."/>
            <person name="Lee J.H."/>
            <person name="Choi E."/>
            <person name="Choi E."/>
            <person name="Lee S.E."/>
            <person name="Jeon J."/>
            <person name="Kim H."/>
            <person name="Choi G."/>
            <person name="Song H."/>
            <person name="Lee J."/>
            <person name="Lee S.-C."/>
            <person name="Kwon J.-K."/>
            <person name="Lee H.-Y."/>
            <person name="Koo N."/>
            <person name="Hong Y."/>
            <person name="Kim R.W."/>
            <person name="Kang W.-H."/>
            <person name="Huh J.H."/>
            <person name="Kang B.-C."/>
            <person name="Yang T.-J."/>
            <person name="Lee Y.-H."/>
            <person name="Bennetzen J.L."/>
            <person name="Choi D."/>
        </authorList>
    </citation>
    <scope>NUCLEOTIDE SEQUENCE [LARGE SCALE GENOMIC DNA]</scope>
    <source>
        <strain evidence="3">cv. PBC81</strain>
    </source>
</reference>
<reference evidence="2 3" key="1">
    <citation type="journal article" date="2017" name="Genome Biol.">
        <title>New reference genome sequences of hot pepper reveal the massive evolution of plant disease-resistance genes by retroduplication.</title>
        <authorList>
            <person name="Kim S."/>
            <person name="Park J."/>
            <person name="Yeom S.I."/>
            <person name="Kim Y.M."/>
            <person name="Seo E."/>
            <person name="Kim K.T."/>
            <person name="Kim M.S."/>
            <person name="Lee J.M."/>
            <person name="Cheong K."/>
            <person name="Shin H.S."/>
            <person name="Kim S.B."/>
            <person name="Han K."/>
            <person name="Lee J."/>
            <person name="Park M."/>
            <person name="Lee H.A."/>
            <person name="Lee H.Y."/>
            <person name="Lee Y."/>
            <person name="Oh S."/>
            <person name="Lee J.H."/>
            <person name="Choi E."/>
            <person name="Choi E."/>
            <person name="Lee S.E."/>
            <person name="Jeon J."/>
            <person name="Kim H."/>
            <person name="Choi G."/>
            <person name="Song H."/>
            <person name="Lee J."/>
            <person name="Lee S.C."/>
            <person name="Kwon J.K."/>
            <person name="Lee H.Y."/>
            <person name="Koo N."/>
            <person name="Hong Y."/>
            <person name="Kim R.W."/>
            <person name="Kang W.H."/>
            <person name="Huh J.H."/>
            <person name="Kang B.C."/>
            <person name="Yang T.J."/>
            <person name="Lee Y.H."/>
            <person name="Bennetzen J.L."/>
            <person name="Choi D."/>
        </authorList>
    </citation>
    <scope>NUCLEOTIDE SEQUENCE [LARGE SCALE GENOMIC DNA]</scope>
    <source>
        <strain evidence="3">cv. PBC81</strain>
    </source>
</reference>
<evidence type="ECO:0000313" key="3">
    <source>
        <dbReference type="Proteomes" id="UP000224567"/>
    </source>
</evidence>
<dbReference type="InterPro" id="IPR054708">
    <property type="entry name" value="MTPAP-like_central"/>
</dbReference>
<dbReference type="SUPFAM" id="SSF81301">
    <property type="entry name" value="Nucleotidyltransferase"/>
    <property type="match status" value="1"/>
</dbReference>
<dbReference type="PANTHER" id="PTHR12271">
    <property type="entry name" value="POLY A POLYMERASE CID PAP -RELATED"/>
    <property type="match status" value="1"/>
</dbReference>
<sequence>MNIAYDKDKGYDSPVIFRASGCRHVSDVHSVIAIKMSVLKVVDCGIKIEYDISVENRDGVSKSKIIHMICSLDEMHVSGVHPITVVKVPVLKVVDCGTKIECDKLVENRDRVSKSKIIHLIYSLDERFLKLRFLIKFCSLLCEHVSDVHPVTTAKVSVLKIIDCGTKIECDISVENRDGVSKSTIIHMICSLDESFQNLRYGSLMVFRNLGCRHVFGVHLVTTVKVTVQKVVDCGTKIECDISVENRDGVSKCKIIHMICSLDERLQILRFSVKSAISCMFAICTVVPEMKYKFNSACSIVWHLLIDSLMHYSSTTGL</sequence>
<dbReference type="GO" id="GO:0016779">
    <property type="term" value="F:nucleotidyltransferase activity"/>
    <property type="evidence" value="ECO:0007669"/>
    <property type="project" value="TreeGrafter"/>
</dbReference>
<dbReference type="EMBL" id="MLFT02000007">
    <property type="protein sequence ID" value="PHT42933.1"/>
    <property type="molecule type" value="Genomic_DNA"/>
</dbReference>
<protein>
    <recommendedName>
        <fullName evidence="1">Poly(A) RNA polymerase mitochondrial-like central palm domain-containing protein</fullName>
    </recommendedName>
</protein>
<gene>
    <name evidence="2" type="ORF">CQW23_16958</name>
</gene>
<dbReference type="STRING" id="33114.A0A2G2WCE7"/>
<accession>A0A2G2WCE7</accession>
<dbReference type="Pfam" id="PF22600">
    <property type="entry name" value="MTPAP-like_central"/>
    <property type="match status" value="1"/>
</dbReference>
<dbReference type="AlphaFoldDB" id="A0A2G2WCE7"/>
<organism evidence="2 3">
    <name type="scientific">Capsicum baccatum</name>
    <name type="common">Peruvian pepper</name>
    <dbReference type="NCBI Taxonomy" id="33114"/>
    <lineage>
        <taxon>Eukaryota</taxon>
        <taxon>Viridiplantae</taxon>
        <taxon>Streptophyta</taxon>
        <taxon>Embryophyta</taxon>
        <taxon>Tracheophyta</taxon>
        <taxon>Spermatophyta</taxon>
        <taxon>Magnoliopsida</taxon>
        <taxon>eudicotyledons</taxon>
        <taxon>Gunneridae</taxon>
        <taxon>Pentapetalae</taxon>
        <taxon>asterids</taxon>
        <taxon>lamiids</taxon>
        <taxon>Solanales</taxon>
        <taxon>Solanaceae</taxon>
        <taxon>Solanoideae</taxon>
        <taxon>Capsiceae</taxon>
        <taxon>Capsicum</taxon>
    </lineage>
</organism>
<comment type="caution">
    <text evidence="2">The sequence shown here is derived from an EMBL/GenBank/DDBJ whole genome shotgun (WGS) entry which is preliminary data.</text>
</comment>
<feature type="domain" description="Poly(A) RNA polymerase mitochondrial-like central palm" evidence="1">
    <location>
        <begin position="130"/>
        <end position="189"/>
    </location>
</feature>
<dbReference type="GO" id="GO:0031123">
    <property type="term" value="P:RNA 3'-end processing"/>
    <property type="evidence" value="ECO:0007669"/>
    <property type="project" value="TreeGrafter"/>
</dbReference>
<dbReference type="PANTHER" id="PTHR12271:SF134">
    <property type="entry name" value="NUCLEOTIDYLTRANSFERASE FAMILY PROTEIN"/>
    <property type="match status" value="1"/>
</dbReference>
<evidence type="ECO:0000313" key="2">
    <source>
        <dbReference type="EMBL" id="PHT42933.1"/>
    </source>
</evidence>
<evidence type="ECO:0000259" key="1">
    <source>
        <dbReference type="Pfam" id="PF22600"/>
    </source>
</evidence>
<dbReference type="Gene3D" id="3.30.460.10">
    <property type="entry name" value="Beta Polymerase, domain 2"/>
    <property type="match status" value="4"/>
</dbReference>
<dbReference type="OrthoDB" id="2274644at2759"/>